<evidence type="ECO:0000256" key="3">
    <source>
        <dbReference type="ARBA" id="ARBA00022478"/>
    </source>
</evidence>
<protein>
    <recommendedName>
        <fullName evidence="5">DNA-directed primase/polymerase protein</fullName>
        <ecNumber evidence="7">2.7.7.102</ecNumber>
        <ecNumber evidence="2">2.7.7.7</ecNumber>
    </recommendedName>
</protein>
<dbReference type="PANTHER" id="PTHR31399:SF0">
    <property type="entry name" value="DNA-DIRECTED PRIMASE_POLYMERASE PROTEIN"/>
    <property type="match status" value="1"/>
</dbReference>
<dbReference type="GO" id="GO:0006264">
    <property type="term" value="P:mitochondrial DNA replication"/>
    <property type="evidence" value="ECO:0007669"/>
    <property type="project" value="TreeGrafter"/>
</dbReference>
<dbReference type="GO" id="GO:0042276">
    <property type="term" value="P:error-prone translesion synthesis"/>
    <property type="evidence" value="ECO:0007669"/>
    <property type="project" value="InterPro"/>
</dbReference>
<dbReference type="GO" id="GO:0003682">
    <property type="term" value="F:chromatin binding"/>
    <property type="evidence" value="ECO:0007669"/>
    <property type="project" value="TreeGrafter"/>
</dbReference>
<gene>
    <name evidence="9" type="ORF">Y1Q_0012270</name>
</gene>
<keyword evidence="3" id="KW-0804">Transcription</keyword>
<organism evidence="9 10">
    <name type="scientific">Alligator mississippiensis</name>
    <name type="common">American alligator</name>
    <dbReference type="NCBI Taxonomy" id="8496"/>
    <lineage>
        <taxon>Eukaryota</taxon>
        <taxon>Metazoa</taxon>
        <taxon>Chordata</taxon>
        <taxon>Craniata</taxon>
        <taxon>Vertebrata</taxon>
        <taxon>Euteleostomi</taxon>
        <taxon>Archelosauria</taxon>
        <taxon>Archosauria</taxon>
        <taxon>Crocodylia</taxon>
        <taxon>Alligatoridae</taxon>
        <taxon>Alligatorinae</taxon>
        <taxon>Alligator</taxon>
    </lineage>
</organism>
<comment type="catalytic activity">
    <reaction evidence="6">
        <text>ssDNA + n NTP = ssDNA/pppN(pN)n-1 hybrid + (n-1) diphosphate.</text>
        <dbReference type="EC" id="2.7.7.102"/>
    </reaction>
</comment>
<dbReference type="EC" id="2.7.7.102" evidence="7"/>
<keyword evidence="4" id="KW-0239">DNA-directed DNA polymerase</keyword>
<keyword evidence="4" id="KW-0548">Nucleotidyltransferase</keyword>
<evidence type="ECO:0000256" key="2">
    <source>
        <dbReference type="ARBA" id="ARBA00012417"/>
    </source>
</evidence>
<evidence type="ECO:0000256" key="8">
    <source>
        <dbReference type="ARBA" id="ARBA00047303"/>
    </source>
</evidence>
<evidence type="ECO:0000313" key="10">
    <source>
        <dbReference type="Proteomes" id="UP000050525"/>
    </source>
</evidence>
<dbReference type="GO" id="GO:0031297">
    <property type="term" value="P:replication fork processing"/>
    <property type="evidence" value="ECO:0007669"/>
    <property type="project" value="TreeGrafter"/>
</dbReference>
<reference evidence="9 10" key="1">
    <citation type="journal article" date="2012" name="Genome Biol.">
        <title>Sequencing three crocodilian genomes to illuminate the evolution of archosaurs and amniotes.</title>
        <authorList>
            <person name="St John J.A."/>
            <person name="Braun E.L."/>
            <person name="Isberg S.R."/>
            <person name="Miles L.G."/>
            <person name="Chong A.Y."/>
            <person name="Gongora J."/>
            <person name="Dalzell P."/>
            <person name="Moran C."/>
            <person name="Bed'hom B."/>
            <person name="Abzhanov A."/>
            <person name="Burgess S.C."/>
            <person name="Cooksey A.M."/>
            <person name="Castoe T.A."/>
            <person name="Crawford N.G."/>
            <person name="Densmore L.D."/>
            <person name="Drew J.C."/>
            <person name="Edwards S.V."/>
            <person name="Faircloth B.C."/>
            <person name="Fujita M.K."/>
            <person name="Greenwold M.J."/>
            <person name="Hoffmann F.G."/>
            <person name="Howard J.M."/>
            <person name="Iguchi T."/>
            <person name="Janes D.E."/>
            <person name="Khan S.Y."/>
            <person name="Kohno S."/>
            <person name="de Koning A.J."/>
            <person name="Lance S.L."/>
            <person name="McCarthy F.M."/>
            <person name="McCormack J.E."/>
            <person name="Merchant M.E."/>
            <person name="Peterson D.G."/>
            <person name="Pollock D.D."/>
            <person name="Pourmand N."/>
            <person name="Raney B.J."/>
            <person name="Roessler K.A."/>
            <person name="Sanford J.R."/>
            <person name="Sawyer R.H."/>
            <person name="Schmidt C.J."/>
            <person name="Triplett E.W."/>
            <person name="Tuberville T.D."/>
            <person name="Venegas-Anaya M."/>
            <person name="Howard J.T."/>
            <person name="Jarvis E.D."/>
            <person name="Guillette L.J.Jr."/>
            <person name="Glenn T.C."/>
            <person name="Green R.E."/>
            <person name="Ray D.A."/>
        </authorList>
    </citation>
    <scope>NUCLEOTIDE SEQUENCE [LARGE SCALE GENOMIC DNA]</scope>
    <source>
        <strain evidence="9">KSC_2009_1</strain>
    </source>
</reference>
<dbReference type="GO" id="GO:0005759">
    <property type="term" value="C:mitochondrial matrix"/>
    <property type="evidence" value="ECO:0007669"/>
    <property type="project" value="TreeGrafter"/>
</dbReference>
<dbReference type="InterPro" id="IPR044917">
    <property type="entry name" value="PRIMPOL"/>
</dbReference>
<dbReference type="GO" id="GO:0009411">
    <property type="term" value="P:response to UV"/>
    <property type="evidence" value="ECO:0007669"/>
    <property type="project" value="TreeGrafter"/>
</dbReference>
<dbReference type="AlphaFoldDB" id="A0A151MN62"/>
<keyword evidence="3" id="KW-0240">DNA-directed RNA polymerase</keyword>
<dbReference type="PANTHER" id="PTHR31399">
    <property type="entry name" value="DNA-DIRECTED PRIMASE / POLYMERASE PROTEIN"/>
    <property type="match status" value="1"/>
</dbReference>
<sequence>MEILGLHIKQVVMTEIYQITCALCHPSLRRQSCLLYLEMVLSKFYYQVNLLNPGADGKMMVAQLIELFCKNLEERYGVKCSANDVLNLDSSTDEKFSHHLIFLLHKTAFKDNIHVGMHVFSFYEK</sequence>
<evidence type="ECO:0000313" key="9">
    <source>
        <dbReference type="EMBL" id="KYO25903.1"/>
    </source>
</evidence>
<proteinExistence type="inferred from homology"/>
<comment type="similarity">
    <text evidence="1">Belongs to the eukaryotic-type primase small subunit family.</text>
</comment>
<dbReference type="STRING" id="8496.A0A151MN62"/>
<evidence type="ECO:0000256" key="1">
    <source>
        <dbReference type="ARBA" id="ARBA00009762"/>
    </source>
</evidence>
<evidence type="ECO:0000256" key="5">
    <source>
        <dbReference type="ARBA" id="ARBA00026139"/>
    </source>
</evidence>
<name>A0A151MN62_ALLMI</name>
<keyword evidence="10" id="KW-1185">Reference proteome</keyword>
<accession>A0A151MN62</accession>
<comment type="catalytic activity">
    <reaction evidence="8">
        <text>DNA(n) + a 2'-deoxyribonucleoside 5'-triphosphate = DNA(n+1) + diphosphate</text>
        <dbReference type="Rhea" id="RHEA:22508"/>
        <dbReference type="Rhea" id="RHEA-COMP:17339"/>
        <dbReference type="Rhea" id="RHEA-COMP:17340"/>
        <dbReference type="ChEBI" id="CHEBI:33019"/>
        <dbReference type="ChEBI" id="CHEBI:61560"/>
        <dbReference type="ChEBI" id="CHEBI:173112"/>
        <dbReference type="EC" id="2.7.7.7"/>
    </reaction>
    <physiologicalReaction direction="left-to-right" evidence="8">
        <dbReference type="Rhea" id="RHEA:22509"/>
    </physiologicalReaction>
</comment>
<dbReference type="EC" id="2.7.7.7" evidence="2"/>
<keyword evidence="4" id="KW-0808">Transferase</keyword>
<evidence type="ECO:0000256" key="6">
    <source>
        <dbReference type="ARBA" id="ARBA00044677"/>
    </source>
</evidence>
<evidence type="ECO:0000256" key="4">
    <source>
        <dbReference type="ARBA" id="ARBA00022932"/>
    </source>
</evidence>
<comment type="caution">
    <text evidence="9">The sequence shown here is derived from an EMBL/GenBank/DDBJ whole genome shotgun (WGS) entry which is preliminary data.</text>
</comment>
<dbReference type="GO" id="GO:0005634">
    <property type="term" value="C:nucleus"/>
    <property type="evidence" value="ECO:0007669"/>
    <property type="project" value="TreeGrafter"/>
</dbReference>
<dbReference type="Proteomes" id="UP000050525">
    <property type="component" value="Unassembled WGS sequence"/>
</dbReference>
<dbReference type="EMBL" id="AKHW03005659">
    <property type="protein sequence ID" value="KYO25903.1"/>
    <property type="molecule type" value="Genomic_DNA"/>
</dbReference>
<dbReference type="GO" id="GO:0000428">
    <property type="term" value="C:DNA-directed RNA polymerase complex"/>
    <property type="evidence" value="ECO:0007669"/>
    <property type="project" value="UniProtKB-KW"/>
</dbReference>
<evidence type="ECO:0000256" key="7">
    <source>
        <dbReference type="ARBA" id="ARBA00044768"/>
    </source>
</evidence>
<dbReference type="GO" id="GO:0003887">
    <property type="term" value="F:DNA-directed DNA polymerase activity"/>
    <property type="evidence" value="ECO:0007669"/>
    <property type="project" value="UniProtKB-KW"/>
</dbReference>